<organism evidence="3 4">
    <name type="scientific">Rhodococcus opacus</name>
    <name type="common">Nocardia opaca</name>
    <dbReference type="NCBI Taxonomy" id="37919"/>
    <lineage>
        <taxon>Bacteria</taxon>
        <taxon>Bacillati</taxon>
        <taxon>Actinomycetota</taxon>
        <taxon>Actinomycetes</taxon>
        <taxon>Mycobacteriales</taxon>
        <taxon>Nocardiaceae</taxon>
        <taxon>Rhodococcus</taxon>
    </lineage>
</organism>
<evidence type="ECO:0000313" key="3">
    <source>
        <dbReference type="EMBL" id="AII10607.1"/>
    </source>
</evidence>
<dbReference type="AlphaFoldDB" id="A0A076EZE0"/>
<dbReference type="EMBL" id="CP008948">
    <property type="protein sequence ID" value="AII10607.1"/>
    <property type="molecule type" value="Genomic_DNA"/>
</dbReference>
<accession>A0A076EZE0</accession>
<protein>
    <submittedName>
        <fullName evidence="3">Stress protein</fullName>
    </submittedName>
</protein>
<evidence type="ECO:0000256" key="1">
    <source>
        <dbReference type="SAM" id="MobiDB-lite"/>
    </source>
</evidence>
<dbReference type="InterPro" id="IPR003325">
    <property type="entry name" value="TerD"/>
</dbReference>
<feature type="domain" description="VWFA" evidence="2">
    <location>
        <begin position="231"/>
        <end position="415"/>
    </location>
</feature>
<dbReference type="Pfam" id="PF10138">
    <property type="entry name" value="vWA-TerF-like"/>
    <property type="match status" value="1"/>
</dbReference>
<dbReference type="CDD" id="cd06974">
    <property type="entry name" value="TerD_like"/>
    <property type="match status" value="1"/>
</dbReference>
<feature type="region of interest" description="Disordered" evidence="1">
    <location>
        <begin position="167"/>
        <end position="187"/>
    </location>
</feature>
<dbReference type="PANTHER" id="PTHR32097">
    <property type="entry name" value="CAMP-BINDING PROTEIN 1-RELATED"/>
    <property type="match status" value="1"/>
</dbReference>
<dbReference type="InterPro" id="IPR019303">
    <property type="entry name" value="vWA_TerF_C"/>
</dbReference>
<keyword evidence="3" id="KW-0614">Plasmid</keyword>
<evidence type="ECO:0000313" key="4">
    <source>
        <dbReference type="Proteomes" id="UP000028488"/>
    </source>
</evidence>
<dbReference type="Gene3D" id="2.60.60.30">
    <property type="entry name" value="sav2460 like domains"/>
    <property type="match status" value="1"/>
</dbReference>
<sequence length="433" mass="47011">MSELARGENTTLDGGSVTLSISGVQQGGTIDLLAFQLGADQRVRSDDDFIFFNQPSSPEGAVRLVAADRITIDLRAVPANIVKLSIAVALDENAAGSLSAVANLGVTVEQSTGQRVTARALGLTTERAAILLEVYRRNNTWKVRNVSAGWDTGLHALVNHHGVEISDGPTTQAHPQVTPQAQQSNQPDPLVVRTVADEAKLSLDKRQKLDLRKREVAKVLLDKGASGVRARVVLVIDKTGSMQAEYRSKRINQVVERMVPVAVQVDDDGKLEPYLYGASFARLPDIAVHEVDSWSATYLHLHGTHGGIDYAEIGGYNDELPIMKEIMSSLVPGSTMPTLVLFFTDGGFHKKGPITALMKRAAALPAFWQFVGIGHADYGILEKLDTLKGRVVDNAGFFSVDDISKITDAELYRRLLSEFPEWLRAARRAGIVA</sequence>
<dbReference type="InterPro" id="IPR036465">
    <property type="entry name" value="vWFA_dom_sf"/>
</dbReference>
<dbReference type="SUPFAM" id="SSF53300">
    <property type="entry name" value="vWA-like"/>
    <property type="match status" value="1"/>
</dbReference>
<gene>
    <name evidence="3" type="ORF">EP51_40925</name>
</gene>
<reference evidence="3 4" key="1">
    <citation type="submission" date="2014-07" db="EMBL/GenBank/DDBJ databases">
        <title>Genome Sequence of Rhodococcus opacus Strain R7, a Biodegrader of Mono- and Polycyclic Aromatic Hydrocarbons.</title>
        <authorList>
            <person name="Di Gennaro P."/>
            <person name="Zampolli J."/>
            <person name="Presti I."/>
            <person name="Cappelletti M."/>
            <person name="D'Ursi P."/>
            <person name="Orro A."/>
            <person name="Mezzelani A."/>
            <person name="Milanesi L."/>
        </authorList>
    </citation>
    <scope>NUCLEOTIDE SEQUENCE [LARGE SCALE GENOMIC DNA]</scope>
    <source>
        <strain evidence="3 4">R7</strain>
        <plasmid evidence="3">pPDG1</plasmid>
    </source>
</reference>
<name>A0A076EZE0_RHOOP</name>
<dbReference type="RefSeq" id="WP_128642703.1">
    <property type="nucleotide sequence ID" value="NZ_CP008948.1"/>
</dbReference>
<dbReference type="PROSITE" id="PS50234">
    <property type="entry name" value="VWFA"/>
    <property type="match status" value="1"/>
</dbReference>
<proteinExistence type="predicted"/>
<geneLocation type="plasmid" evidence="3 4">
    <name>pPDG1</name>
</geneLocation>
<dbReference type="Proteomes" id="UP000028488">
    <property type="component" value="Plasmid pPDG1"/>
</dbReference>
<dbReference type="Pfam" id="PF02342">
    <property type="entry name" value="TerD"/>
    <property type="match status" value="1"/>
</dbReference>
<dbReference type="InterPro" id="IPR051324">
    <property type="entry name" value="Stress/Tellurium_Resist"/>
</dbReference>
<feature type="compositionally biased region" description="Polar residues" evidence="1">
    <location>
        <begin position="168"/>
        <end position="187"/>
    </location>
</feature>
<dbReference type="PANTHER" id="PTHR32097:SF17">
    <property type="entry name" value="CAMP-BINDING PROTEIN 1-RELATED"/>
    <property type="match status" value="1"/>
</dbReference>
<dbReference type="InterPro" id="IPR002035">
    <property type="entry name" value="VWF_A"/>
</dbReference>
<evidence type="ECO:0000259" key="2">
    <source>
        <dbReference type="PROSITE" id="PS50234"/>
    </source>
</evidence>